<dbReference type="EMBL" id="LC517377">
    <property type="protein sequence ID" value="BBU59837.1"/>
    <property type="molecule type" value="Genomic_RNA"/>
</dbReference>
<reference evidence="1" key="1">
    <citation type="submission" date="2020-01" db="EMBL/GenBank/DDBJ databases">
        <authorList>
            <person name="Paul T."/>
            <person name="Suzuki N."/>
            <person name="Kondo H."/>
        </authorList>
    </citation>
    <scope>NUCLEOTIDE SEQUENCE</scope>
    <source>
        <strain evidence="1">W744</strain>
    </source>
</reference>
<organism evidence="1">
    <name type="scientific">Rosellinia necatrix partitivirus 14</name>
    <dbReference type="NCBI Taxonomy" id="2699382"/>
    <lineage>
        <taxon>Viruses</taxon>
        <taxon>Riboviria</taxon>
        <taxon>Orthornavirae</taxon>
        <taxon>Pisuviricota</taxon>
        <taxon>Duplopiviricetes</taxon>
        <taxon>Durnavirales</taxon>
        <taxon>Partitiviridae</taxon>
    </lineage>
</organism>
<dbReference type="InterPro" id="IPR058242">
    <property type="entry name" value="Capsid_partitivirus"/>
</dbReference>
<gene>
    <name evidence="1" type="primary">Cp</name>
</gene>
<sequence>MSQRFNASSRASALAAQKLEIKFKAVETPDHSADFVKSYKAASSARHAVANLFTVDIFPDFTPQLMFVIYHCAQHIAALDNRSQPKVTIHTYIMYCMTIIYGHFLLSDMYIRPTPSAYAHDYKDTAYKNEFADFLLDLPVPDFLLPLLKTFTACTHPLMSNVVFCPSANGFHHKHFFGKFYPINIFSSLHDITANLASNLRPNNIALHTFSERIMTIKQLHSAADSTFHYNISHFFGAVFRTTPIVNAANPTCDDFAHPLRQYFDSIFNPVLFRDQQRRQALAPLRMQLPVFENFRYNPYDMLFALTPFNANELKIVLSSVASVLDGSVPVSNTLAKTYSNASGLQSLTHGYSFVTEPMFHHAKNFDYDSADFDLETVASVRPTDCHPDSVAEKLRFLQPLADTAVAHTYTLPTATCPDTHDPAGPGHPTITPGNIDLNLLRNVTYNDPIPVASLVPRANDFIRFDETQHFAPTVLVLNPTEADAEDAWKATAFGMVIESTEIDGSAVTMPSASQLNGLFNSDFATSCVPMHLAYRSTHFTGETTDKPFLSRKRIDVKNNRFKAATFLVDFAKFYIPRPVLTVASQLIGNGIPGLLMKDNVTDPLRSNQILAINLHTQREANVTDALPPSTAHGQFYLWSPYTYAPSDGNFELPDRADRPTIKTFGYYDIIHTRYFLSNLRTLFGTCPPLIEVKHYREAMPAVTKH</sequence>
<dbReference type="Pfam" id="PF25666">
    <property type="entry name" value="Partiti_capsid"/>
    <property type="match status" value="1"/>
</dbReference>
<name>A0A6F8QHA8_9VIRU</name>
<accession>A0A6F8QHA8</accession>
<protein>
    <submittedName>
        <fullName evidence="1">Capsid protein</fullName>
    </submittedName>
</protein>
<reference evidence="1" key="2">
    <citation type="submission" date="2020-03" db="EMBL/GenBank/DDBJ databases">
        <title>Diverse partitiviruses from the phytopathogenic fungus, Rosellinia necatrix.</title>
        <authorList>
            <person name="Telengech P."/>
            <person name="Hisano S."/>
            <person name="Mugambi C."/>
            <person name="Hyodo K."/>
            <person name="Arjona J."/>
            <person name="Lopez C."/>
            <person name="Kanematsu S."/>
            <person name="Kondo H."/>
            <person name="Suzuki N."/>
        </authorList>
    </citation>
    <scope>NUCLEOTIDE SEQUENCE</scope>
    <source>
        <strain evidence="1">W744</strain>
    </source>
</reference>
<proteinExistence type="predicted"/>
<evidence type="ECO:0000313" key="1">
    <source>
        <dbReference type="EMBL" id="BBU59837.1"/>
    </source>
</evidence>